<dbReference type="OrthoDB" id="275582at2759"/>
<gene>
    <name evidence="1" type="ORF">EAI_08750</name>
</gene>
<sequence>MHVRTRIALGKTRKNHNQSGAIIKEDDMKLAYVILPKDQSFVFPKLFQDVKSDVDDKSINEAQKDLKDFLETSKAPGMPAWFRI</sequence>
<dbReference type="InterPro" id="IPR012677">
    <property type="entry name" value="Nucleotide-bd_a/b_plait_sf"/>
</dbReference>
<dbReference type="Gene3D" id="3.30.70.330">
    <property type="match status" value="1"/>
</dbReference>
<evidence type="ECO:0000313" key="2">
    <source>
        <dbReference type="Proteomes" id="UP000008237"/>
    </source>
</evidence>
<keyword evidence="1" id="KW-0689">Ribosomal protein</keyword>
<dbReference type="GO" id="GO:0005840">
    <property type="term" value="C:ribosome"/>
    <property type="evidence" value="ECO:0007669"/>
    <property type="project" value="UniProtKB-KW"/>
</dbReference>
<reference evidence="1 2" key="1">
    <citation type="journal article" date="2010" name="Science">
        <title>Genomic comparison of the ants Camponotus floridanus and Harpegnathos saltator.</title>
        <authorList>
            <person name="Bonasio R."/>
            <person name="Zhang G."/>
            <person name="Ye C."/>
            <person name="Mutti N.S."/>
            <person name="Fang X."/>
            <person name="Qin N."/>
            <person name="Donahue G."/>
            <person name="Yang P."/>
            <person name="Li Q."/>
            <person name="Li C."/>
            <person name="Zhang P."/>
            <person name="Huang Z."/>
            <person name="Berger S.L."/>
            <person name="Reinberg D."/>
            <person name="Wang J."/>
            <person name="Liebig J."/>
        </authorList>
    </citation>
    <scope>NUCLEOTIDE SEQUENCE [LARGE SCALE GENOMIC DNA]</scope>
    <source>
        <strain evidence="1 2">R22 G/1</strain>
    </source>
</reference>
<dbReference type="InParanoid" id="E2B7T1"/>
<evidence type="ECO:0000313" key="1">
    <source>
        <dbReference type="EMBL" id="EFN88224.1"/>
    </source>
</evidence>
<name>E2B7T1_HARSA</name>
<organism evidence="2">
    <name type="scientific">Harpegnathos saltator</name>
    <name type="common">Jerdon's jumping ant</name>
    <dbReference type="NCBI Taxonomy" id="610380"/>
    <lineage>
        <taxon>Eukaryota</taxon>
        <taxon>Metazoa</taxon>
        <taxon>Ecdysozoa</taxon>
        <taxon>Arthropoda</taxon>
        <taxon>Hexapoda</taxon>
        <taxon>Insecta</taxon>
        <taxon>Pterygota</taxon>
        <taxon>Neoptera</taxon>
        <taxon>Endopterygota</taxon>
        <taxon>Hymenoptera</taxon>
        <taxon>Apocrita</taxon>
        <taxon>Aculeata</taxon>
        <taxon>Formicoidea</taxon>
        <taxon>Formicidae</taxon>
        <taxon>Ponerinae</taxon>
        <taxon>Ponerini</taxon>
        <taxon>Harpegnathos</taxon>
    </lineage>
</organism>
<keyword evidence="1" id="KW-0687">Ribonucleoprotein</keyword>
<accession>E2B7T1</accession>
<dbReference type="AlphaFoldDB" id="E2B7T1"/>
<protein>
    <submittedName>
        <fullName evidence="1">39S ribosomal protein L23, mitochondrial</fullName>
    </submittedName>
</protein>
<dbReference type="STRING" id="610380.E2B7T1"/>
<dbReference type="EMBL" id="GL446209">
    <property type="protein sequence ID" value="EFN88224.1"/>
    <property type="molecule type" value="Genomic_DNA"/>
</dbReference>
<keyword evidence="2" id="KW-1185">Reference proteome</keyword>
<dbReference type="Proteomes" id="UP000008237">
    <property type="component" value="Unassembled WGS sequence"/>
</dbReference>
<dbReference type="FunCoup" id="E2B7T1">
    <property type="interactions" value="180"/>
</dbReference>
<proteinExistence type="predicted"/>